<dbReference type="InterPro" id="IPR000873">
    <property type="entry name" value="AMP-dep_synth/lig_dom"/>
</dbReference>
<keyword evidence="4" id="KW-1185">Reference proteome</keyword>
<dbReference type="InterPro" id="IPR025110">
    <property type="entry name" value="AMP-bd_C"/>
</dbReference>
<dbReference type="PANTHER" id="PTHR24096">
    <property type="entry name" value="LONG-CHAIN-FATTY-ACID--COA LIGASE"/>
    <property type="match status" value="1"/>
</dbReference>
<evidence type="ECO:0000313" key="4">
    <source>
        <dbReference type="Proteomes" id="UP001597237"/>
    </source>
</evidence>
<evidence type="ECO:0000259" key="2">
    <source>
        <dbReference type="Pfam" id="PF13193"/>
    </source>
</evidence>
<dbReference type="Proteomes" id="UP001597237">
    <property type="component" value="Unassembled WGS sequence"/>
</dbReference>
<protein>
    <submittedName>
        <fullName evidence="3">Class I adenylate-forming enzyme family protein</fullName>
    </submittedName>
</protein>
<dbReference type="Gene3D" id="3.40.50.980">
    <property type="match status" value="2"/>
</dbReference>
<name>A0ABW4N0Z0_9CAUL</name>
<dbReference type="RefSeq" id="WP_377283170.1">
    <property type="nucleotide sequence ID" value="NZ_JBHRSI010000008.1"/>
</dbReference>
<feature type="domain" description="AMP-binding enzyme C-terminal" evidence="2">
    <location>
        <begin position="500"/>
        <end position="576"/>
    </location>
</feature>
<dbReference type="InterPro" id="IPR045851">
    <property type="entry name" value="AMP-bd_C_sf"/>
</dbReference>
<organism evidence="3 4">
    <name type="scientific">Phenylobacterium terrae</name>
    <dbReference type="NCBI Taxonomy" id="2665495"/>
    <lineage>
        <taxon>Bacteria</taxon>
        <taxon>Pseudomonadati</taxon>
        <taxon>Pseudomonadota</taxon>
        <taxon>Alphaproteobacteria</taxon>
        <taxon>Caulobacterales</taxon>
        <taxon>Caulobacteraceae</taxon>
        <taxon>Phenylobacterium</taxon>
    </lineage>
</organism>
<evidence type="ECO:0000259" key="1">
    <source>
        <dbReference type="Pfam" id="PF00501"/>
    </source>
</evidence>
<accession>A0ABW4N0Z0</accession>
<sequence length="591" mass="64596">MSDVLSAGETQGEAPAWPVMSIAEAHRQLTAPGARFEIEEKVIRGIPTKVWKNAPPTLRDVFLNARAFQDREFLVYEDDRATYEAFARATIKLARQLQADGVKKGDRVAVIMRNLPEWPVAFFAGVLCGAIVTPLNAWWTGPELEYGLADSGTKVAIVDDERLERIAEHLDACPDLTRVYVSRLKTEPSDPRVKRLEDVIGPVNSWKGLPDQPLPDVEIGPEDDATILYTSGTTGKPKGALGTHRNMISNIGAGGISAARNFLRAGQPLPEADPHKLPQRVTLLVVPLFHATGLSATLGPSMNAGGKLVFMYRWEAEKAMQLIEREKVNATGGVPTIAWQLIEHPAREKYDLSSLQAVTYGGAPSAPELVRKIAEVFPGSQPGNGWGMTETTATFTSHMGKDYENRPSSAGPAAPVGEMKIMDPEGTRELPVGEVGELWVKGPQVVKGYWNKPEATAETFKNGWLRTGDLARLDEEGFLYIVDRAKDMLIRGGENIYCVEVENALYEHPDVMDAAIVGVPHRTLGEEPAAVVHLKPGGTADEAELRAFVRERLAAFKVPVKVAFWPEPLPRNANGKILKTELKKVFEGQGA</sequence>
<dbReference type="SUPFAM" id="SSF56801">
    <property type="entry name" value="Acetyl-CoA synthetase-like"/>
    <property type="match status" value="1"/>
</dbReference>
<proteinExistence type="predicted"/>
<dbReference type="PANTHER" id="PTHR24096:SF393">
    <property type="entry name" value="LIGASE, PUTATIVE-RELATED"/>
    <property type="match status" value="1"/>
</dbReference>
<gene>
    <name evidence="3" type="ORF">ACFSC0_09550</name>
</gene>
<dbReference type="EMBL" id="JBHUEY010000001">
    <property type="protein sequence ID" value="MFD1783636.1"/>
    <property type="molecule type" value="Genomic_DNA"/>
</dbReference>
<dbReference type="PROSITE" id="PS00455">
    <property type="entry name" value="AMP_BINDING"/>
    <property type="match status" value="1"/>
</dbReference>
<dbReference type="InterPro" id="IPR020845">
    <property type="entry name" value="AMP-binding_CS"/>
</dbReference>
<evidence type="ECO:0000313" key="3">
    <source>
        <dbReference type="EMBL" id="MFD1783636.1"/>
    </source>
</evidence>
<dbReference type="Pfam" id="PF00501">
    <property type="entry name" value="AMP-binding"/>
    <property type="match status" value="1"/>
</dbReference>
<dbReference type="Pfam" id="PF13193">
    <property type="entry name" value="AMP-binding_C"/>
    <property type="match status" value="1"/>
</dbReference>
<feature type="domain" description="AMP-dependent synthetase/ligase" evidence="1">
    <location>
        <begin position="64"/>
        <end position="450"/>
    </location>
</feature>
<comment type="caution">
    <text evidence="3">The sequence shown here is derived from an EMBL/GenBank/DDBJ whole genome shotgun (WGS) entry which is preliminary data.</text>
</comment>
<dbReference type="Gene3D" id="2.30.38.10">
    <property type="entry name" value="Luciferase, Domain 3"/>
    <property type="match status" value="1"/>
</dbReference>
<reference evidence="4" key="1">
    <citation type="journal article" date="2019" name="Int. J. Syst. Evol. Microbiol.">
        <title>The Global Catalogue of Microorganisms (GCM) 10K type strain sequencing project: providing services to taxonomists for standard genome sequencing and annotation.</title>
        <authorList>
            <consortium name="The Broad Institute Genomics Platform"/>
            <consortium name="The Broad Institute Genome Sequencing Center for Infectious Disease"/>
            <person name="Wu L."/>
            <person name="Ma J."/>
        </authorList>
    </citation>
    <scope>NUCLEOTIDE SEQUENCE [LARGE SCALE GENOMIC DNA]</scope>
    <source>
        <strain evidence="4">DFY28</strain>
    </source>
</reference>
<dbReference type="Gene3D" id="3.30.300.30">
    <property type="match status" value="1"/>
</dbReference>